<protein>
    <submittedName>
        <fullName evidence="4">(diamondback moth) hypothetical protein</fullName>
    </submittedName>
</protein>
<feature type="compositionally biased region" description="Basic and acidic residues" evidence="2">
    <location>
        <begin position="341"/>
        <end position="357"/>
    </location>
</feature>
<feature type="binding site" evidence="1">
    <location>
        <position position="22"/>
    </location>
    <ligand>
        <name>Zn(2+)</name>
        <dbReference type="ChEBI" id="CHEBI:29105"/>
    </ligand>
</feature>
<feature type="domain" description="ZAD" evidence="3">
    <location>
        <begin position="17"/>
        <end position="85"/>
    </location>
</feature>
<evidence type="ECO:0000313" key="5">
    <source>
        <dbReference type="Proteomes" id="UP000653454"/>
    </source>
</evidence>
<evidence type="ECO:0000313" key="4">
    <source>
        <dbReference type="EMBL" id="CAG9110610.1"/>
    </source>
</evidence>
<dbReference type="AlphaFoldDB" id="A0A8S4E621"/>
<feature type="binding site" evidence="1">
    <location>
        <position position="58"/>
    </location>
    <ligand>
        <name>Zn(2+)</name>
        <dbReference type="ChEBI" id="CHEBI:29105"/>
    </ligand>
</feature>
<dbReference type="GO" id="GO:0005634">
    <property type="term" value="C:nucleus"/>
    <property type="evidence" value="ECO:0007669"/>
    <property type="project" value="InterPro"/>
</dbReference>
<dbReference type="Proteomes" id="UP000653454">
    <property type="component" value="Unassembled WGS sequence"/>
</dbReference>
<dbReference type="GO" id="GO:0008270">
    <property type="term" value="F:zinc ion binding"/>
    <property type="evidence" value="ECO:0007669"/>
    <property type="project" value="UniProtKB-UniRule"/>
</dbReference>
<dbReference type="PROSITE" id="PS51915">
    <property type="entry name" value="ZAD"/>
    <property type="match status" value="1"/>
</dbReference>
<feature type="compositionally biased region" description="Basic residues" evidence="2">
    <location>
        <begin position="310"/>
        <end position="320"/>
    </location>
</feature>
<feature type="region of interest" description="Disordered" evidence="2">
    <location>
        <begin position="310"/>
        <end position="357"/>
    </location>
</feature>
<feature type="binding site" evidence="1">
    <location>
        <position position="61"/>
    </location>
    <ligand>
        <name>Zn(2+)</name>
        <dbReference type="ChEBI" id="CHEBI:29105"/>
    </ligand>
</feature>
<dbReference type="SUPFAM" id="SSF57716">
    <property type="entry name" value="Glucocorticoid receptor-like (DNA-binding domain)"/>
    <property type="match status" value="1"/>
</dbReference>
<keyword evidence="1" id="KW-0862">Zinc</keyword>
<keyword evidence="1" id="KW-0479">Metal-binding</keyword>
<feature type="binding site" evidence="1">
    <location>
        <position position="19"/>
    </location>
    <ligand>
        <name>Zn(2+)</name>
        <dbReference type="ChEBI" id="CHEBI:29105"/>
    </ligand>
</feature>
<evidence type="ECO:0000256" key="1">
    <source>
        <dbReference type="PROSITE-ProRule" id="PRU01263"/>
    </source>
</evidence>
<name>A0A8S4E621_PLUXY</name>
<evidence type="ECO:0000256" key="2">
    <source>
        <dbReference type="SAM" id="MobiDB-lite"/>
    </source>
</evidence>
<sequence length="889" mass="101097">MDTELDADIEIDPDLFIKCRLCIEENGSFRIHQSLQDQIKFCFDITVQDFDYLSKLLCKKCRTILGEFVAVKKKFIANQTILLDKLKSRENQRGCNDTNTGSSIEQVNKEKAEKAAIDKIRGAQEIKKRKTRINKRVSLFNPSSSEDEEFSSHSASRRIKRKISSSSESSCEREVEPVAQETIKVDEPKQLLTWDQSYQKYYVCRFCDYKNYTEEGIIMHGKIHSKLMQSCVVSLQKHCTIEMEKIDDRPNVTGDLGNVVLSHDKIVSGVHNICYYVKYILPEQSYETKRVSTLKRIVYDSSEDDTVRKYRNTKNKKIRLQSRSSSNETVVLEGSRSRSQTSDKDRNTNDKVKKGNKKSDSLDIECIDIVDTSSNDSNDQVKPNHKTKDNELKIIHDVTADCFKKYLASCVNIPQNESGNKNLDEMLHRKLLSVGRKLMPTNVSRGLPTPGLLKYLQYKNVNINWIPACKQNFCRIITEIAPQKSNTNLKGWYAVKGNIDFEVREKNSEDHLLDQVQEKQNDLDKIVENNEKEINISEQVTNNEAETVIKDTSTEISSTPVIPVAKPFVVPAVLHQIIDTDIEQGNKLLNANPVANPKQLPKKNTFMPHYEMKKIVDTNNPPKAAESVKDSLLLVDQNQPPELSMPIITSTTSLAQEPVKQNGMGISNKPEALPSERNEMSKNTPRIKCKPVSELMPQSRSILKTPQHVQKVASVSQLPHLVSIISKTAPKPAQDVFFSPTDKGQITMNSVDLPNSSSISPIEYFKTVLKMHGLELISQVNYKLTHDFISLVKFKLECSLLERTVVICLSLFAHESTFCLKLRNSAEEMDLDLLPAHWQMKILQAYRGEVSQKILQFSKTLNERLHNNAKQFVLLLENIEFKVSPGLGD</sequence>
<keyword evidence="5" id="KW-1185">Reference proteome</keyword>
<accession>A0A8S4E621</accession>
<evidence type="ECO:0000259" key="3">
    <source>
        <dbReference type="PROSITE" id="PS51915"/>
    </source>
</evidence>
<dbReference type="SMART" id="SM00868">
    <property type="entry name" value="zf-AD"/>
    <property type="match status" value="1"/>
</dbReference>
<feature type="region of interest" description="Disordered" evidence="2">
    <location>
        <begin position="661"/>
        <end position="683"/>
    </location>
</feature>
<dbReference type="InterPro" id="IPR012934">
    <property type="entry name" value="Znf_AD"/>
</dbReference>
<keyword evidence="1" id="KW-0863">Zinc-finger</keyword>
<comment type="caution">
    <text evidence="4">The sequence shown here is derived from an EMBL/GenBank/DDBJ whole genome shotgun (WGS) entry which is preliminary data.</text>
</comment>
<proteinExistence type="predicted"/>
<gene>
    <name evidence="4" type="ORF">PLXY2_LOCUS4530</name>
</gene>
<organism evidence="4 5">
    <name type="scientific">Plutella xylostella</name>
    <name type="common">Diamondback moth</name>
    <name type="synonym">Plutella maculipennis</name>
    <dbReference type="NCBI Taxonomy" id="51655"/>
    <lineage>
        <taxon>Eukaryota</taxon>
        <taxon>Metazoa</taxon>
        <taxon>Ecdysozoa</taxon>
        <taxon>Arthropoda</taxon>
        <taxon>Hexapoda</taxon>
        <taxon>Insecta</taxon>
        <taxon>Pterygota</taxon>
        <taxon>Neoptera</taxon>
        <taxon>Endopterygota</taxon>
        <taxon>Lepidoptera</taxon>
        <taxon>Glossata</taxon>
        <taxon>Ditrysia</taxon>
        <taxon>Yponomeutoidea</taxon>
        <taxon>Plutellidae</taxon>
        <taxon>Plutella</taxon>
    </lineage>
</organism>
<feature type="region of interest" description="Disordered" evidence="2">
    <location>
        <begin position="142"/>
        <end position="171"/>
    </location>
</feature>
<reference evidence="4" key="1">
    <citation type="submission" date="2020-11" db="EMBL/GenBank/DDBJ databases">
        <authorList>
            <person name="Whiteford S."/>
        </authorList>
    </citation>
    <scope>NUCLEOTIDE SEQUENCE</scope>
</reference>
<dbReference type="EMBL" id="CAJHNJ030000012">
    <property type="protein sequence ID" value="CAG9110610.1"/>
    <property type="molecule type" value="Genomic_DNA"/>
</dbReference>